<keyword evidence="2" id="KW-0472">Membrane</keyword>
<keyword evidence="2" id="KW-1133">Transmembrane helix</keyword>
<dbReference type="EMBL" id="KV441553">
    <property type="protein sequence ID" value="OAG05114.1"/>
    <property type="molecule type" value="Genomic_DNA"/>
</dbReference>
<feature type="compositionally biased region" description="Low complexity" evidence="1">
    <location>
        <begin position="334"/>
        <end position="365"/>
    </location>
</feature>
<name>A0A177CBS6_9PLEO</name>
<feature type="region of interest" description="Disordered" evidence="1">
    <location>
        <begin position="116"/>
        <end position="155"/>
    </location>
</feature>
<dbReference type="GO" id="GO:0005886">
    <property type="term" value="C:plasma membrane"/>
    <property type="evidence" value="ECO:0007669"/>
    <property type="project" value="TreeGrafter"/>
</dbReference>
<dbReference type="InParanoid" id="A0A177CBS6"/>
<dbReference type="Proteomes" id="UP000077069">
    <property type="component" value="Unassembled WGS sequence"/>
</dbReference>
<dbReference type="RefSeq" id="XP_018035479.1">
    <property type="nucleotide sequence ID" value="XM_018183007.1"/>
</dbReference>
<sequence length="489" mass="52115">MATTLVMRSLLAARNPLDDAKDTLSSWDKCMAKNYCKWPVIVAIIVGGIIVLSVVLCIARCVCCGAELACCCFKCCTCCCPSGGRSGHKRVKTPPPRPYDASAYSGGLPPAPVPVPMDTRPPQQQYRSHAAPTFSPAPAPTFNPAPAPSVSSYNTAPKAEAPQFARFDAHAPPANEDALPAMPSWRDARTTHVEEEYIPEKRDDVEMDRLDQNGSVAGTSMAAVAAGGAARRSPGPARSPVQRLQAEEGYGDPQGYQDGSYANNAPRRSPSNAPSGYSSAYSQQADGYRGASPVDQSLSPAPLYGAGAGYAQNNQQHDRRSPGPGYNGSSRRSPGPGYDQYGQYGQQQQQQPQQYGQQPQQYGQQNTRQSPFPLNTNNYGYTTNNPQYSPRDVSPVTPSNDMYNTGVPAALAPGRDPSPVYAPSGSTRFEPPAPSGSPAPAYPGQQTYGATEAAQPAQTPYRAYTPAQTQDPYAGGVPRRPVDGSWKEV</sequence>
<feature type="transmembrane region" description="Helical" evidence="2">
    <location>
        <begin position="38"/>
        <end position="56"/>
    </location>
</feature>
<keyword evidence="2" id="KW-0812">Transmembrane</keyword>
<dbReference type="GO" id="GO:0005935">
    <property type="term" value="C:cellular bud neck"/>
    <property type="evidence" value="ECO:0007669"/>
    <property type="project" value="TreeGrafter"/>
</dbReference>
<dbReference type="STRING" id="1460663.A0A177CBS6"/>
<reference evidence="3 4" key="1">
    <citation type="submission" date="2016-05" db="EMBL/GenBank/DDBJ databases">
        <title>Comparative analysis of secretome profiles of manganese(II)-oxidizing ascomycete fungi.</title>
        <authorList>
            <consortium name="DOE Joint Genome Institute"/>
            <person name="Zeiner C.A."/>
            <person name="Purvine S.O."/>
            <person name="Zink E.M."/>
            <person name="Wu S."/>
            <person name="Pasa-Tolic L."/>
            <person name="Chaput D.L."/>
            <person name="Haridas S."/>
            <person name="Grigoriev I.V."/>
            <person name="Santelli C.M."/>
            <person name="Hansel C.M."/>
        </authorList>
    </citation>
    <scope>NUCLEOTIDE SEQUENCE [LARGE SCALE GENOMIC DNA]</scope>
    <source>
        <strain evidence="3 4">AP3s5-JAC2a</strain>
    </source>
</reference>
<dbReference type="InterPro" id="IPR037504">
    <property type="entry name" value="PSI_induc_2"/>
</dbReference>
<evidence type="ECO:0000313" key="4">
    <source>
        <dbReference type="Proteomes" id="UP000077069"/>
    </source>
</evidence>
<proteinExistence type="predicted"/>
<dbReference type="AlphaFoldDB" id="A0A177CBS6"/>
<feature type="compositionally biased region" description="Pro residues" evidence="1">
    <location>
        <begin position="431"/>
        <end position="441"/>
    </location>
</feature>
<dbReference type="OrthoDB" id="5401332at2759"/>
<evidence type="ECO:0000256" key="2">
    <source>
        <dbReference type="SAM" id="Phobius"/>
    </source>
</evidence>
<feature type="compositionally biased region" description="Low complexity" evidence="1">
    <location>
        <begin position="222"/>
        <end position="241"/>
    </location>
</feature>
<dbReference type="PANTHER" id="PTHR40018:SF1">
    <property type="entry name" value="[PSI+] INDUCTION PROTEIN 2"/>
    <property type="match status" value="1"/>
</dbReference>
<evidence type="ECO:0000256" key="1">
    <source>
        <dbReference type="SAM" id="MobiDB-lite"/>
    </source>
</evidence>
<evidence type="ECO:0008006" key="5">
    <source>
        <dbReference type="Google" id="ProtNLM"/>
    </source>
</evidence>
<evidence type="ECO:0000313" key="3">
    <source>
        <dbReference type="EMBL" id="OAG05114.1"/>
    </source>
</evidence>
<feature type="compositionally biased region" description="Polar residues" evidence="1">
    <location>
        <begin position="269"/>
        <end position="285"/>
    </location>
</feature>
<organism evidence="3 4">
    <name type="scientific">Paraphaeosphaeria sporulosa</name>
    <dbReference type="NCBI Taxonomy" id="1460663"/>
    <lineage>
        <taxon>Eukaryota</taxon>
        <taxon>Fungi</taxon>
        <taxon>Dikarya</taxon>
        <taxon>Ascomycota</taxon>
        <taxon>Pezizomycotina</taxon>
        <taxon>Dothideomycetes</taxon>
        <taxon>Pleosporomycetidae</taxon>
        <taxon>Pleosporales</taxon>
        <taxon>Massarineae</taxon>
        <taxon>Didymosphaeriaceae</taxon>
        <taxon>Paraphaeosphaeria</taxon>
    </lineage>
</organism>
<feature type="compositionally biased region" description="Pro residues" evidence="1">
    <location>
        <begin position="135"/>
        <end position="147"/>
    </location>
</feature>
<feature type="region of interest" description="Disordered" evidence="1">
    <location>
        <begin position="222"/>
        <end position="489"/>
    </location>
</feature>
<gene>
    <name evidence="3" type="ORF">CC84DRAFT_1218492</name>
</gene>
<protein>
    <recommendedName>
        <fullName evidence="5">Fibroin-3 related protein</fullName>
    </recommendedName>
</protein>
<keyword evidence="4" id="KW-1185">Reference proteome</keyword>
<dbReference type="PANTHER" id="PTHR40018">
    <property type="entry name" value="[PSI+] INDUCTION PROTEIN 2"/>
    <property type="match status" value="1"/>
</dbReference>
<feature type="compositionally biased region" description="Low complexity" evidence="1">
    <location>
        <begin position="375"/>
        <end position="385"/>
    </location>
</feature>
<feature type="compositionally biased region" description="Basic and acidic residues" evidence="1">
    <location>
        <begin position="480"/>
        <end position="489"/>
    </location>
</feature>
<accession>A0A177CBS6</accession>
<dbReference type="GeneID" id="28766493"/>